<dbReference type="STRING" id="4846.A0A367KBI8"/>
<evidence type="ECO:0000259" key="1">
    <source>
        <dbReference type="Pfam" id="PF02541"/>
    </source>
</evidence>
<dbReference type="AlphaFoldDB" id="A0A367KBI8"/>
<dbReference type="OrthoDB" id="2014654at2759"/>
<dbReference type="InterPro" id="IPR043129">
    <property type="entry name" value="ATPase_NBD"/>
</dbReference>
<dbReference type="Gene3D" id="1.10.3210.10">
    <property type="entry name" value="Hypothetical protein af1432"/>
    <property type="match status" value="1"/>
</dbReference>
<evidence type="ECO:0000259" key="2">
    <source>
        <dbReference type="Pfam" id="PF23566"/>
    </source>
</evidence>
<dbReference type="Pfam" id="PF02541">
    <property type="entry name" value="Ppx-GppA"/>
    <property type="match status" value="1"/>
</dbReference>
<feature type="domain" description="Ppx/GppA phosphatase N-terminal" evidence="1">
    <location>
        <begin position="29"/>
        <end position="328"/>
    </location>
</feature>
<dbReference type="PANTHER" id="PTHR30005:SF0">
    <property type="entry name" value="RETROGRADE REGULATION PROTEIN 2"/>
    <property type="match status" value="1"/>
</dbReference>
<evidence type="ECO:0000313" key="4">
    <source>
        <dbReference type="Proteomes" id="UP000253551"/>
    </source>
</evidence>
<dbReference type="PANTHER" id="PTHR30005">
    <property type="entry name" value="EXOPOLYPHOSPHATASE"/>
    <property type="match status" value="1"/>
</dbReference>
<keyword evidence="4" id="KW-1185">Reference proteome</keyword>
<comment type="caution">
    <text evidence="3">The sequence shown here is derived from an EMBL/GenBank/DDBJ whole genome shotgun (WGS) entry which is preliminary data.</text>
</comment>
<dbReference type="Proteomes" id="UP000253551">
    <property type="component" value="Unassembled WGS sequence"/>
</dbReference>
<sequence>MFNEIMEAPFGVVDMGSNGIRFGIVTALARHLPVTFEERAPISLLEAQGDKQTIPSETIKQVVSSFLRFKSICRHEGVDQANVKVIATEATRIALNSAEFLQKIYEATGWKVTILTKEQEAIVSSMGIVGGGSVELSYVTSINNCSGEDRPRKRIKTSATPVSLPYGAAILKKKLQNCPNEKMKKKLYEKLVEKVKMAKETSDIPNHLKSHDGYTLYMSGGGFRAFGYLSMATQGSLKNKKMNYPIPIISGYSMTGEELFELANKYKDEDPEELVSKLKVFRISKRRTRMLPAICFLVSAIAEAIDIKHVFFSEGGARQGICYHMLSSSEQIKDPLLEGVKAYVMSVPQAIKQKEYDIIYRVIKNAIPSLYFEPDHPLQLHRLIPAALYLANLTTHYPKETRAFAAFNMPLAGGPLSDVPGLLHSERAVLSLILAYRQGGEVPDPTFDAIQEMLGKHGVSVCRYVGRLMEILFLLSPRHPGTALIESGIQFKLEEEEEEEEEDDSVSSFYRPYKLQIIMSKKCPLLDAPAAISVIESMNKKIQQKKHEQETVGLESNRFKLFSVNITSNNQI</sequence>
<dbReference type="GO" id="GO:0006357">
    <property type="term" value="P:regulation of transcription by RNA polymerase II"/>
    <property type="evidence" value="ECO:0007669"/>
    <property type="project" value="TreeGrafter"/>
</dbReference>
<dbReference type="InterPro" id="IPR057512">
    <property type="entry name" value="RTG2_C"/>
</dbReference>
<organism evidence="3 4">
    <name type="scientific">Rhizopus stolonifer</name>
    <name type="common">Rhizopus nigricans</name>
    <dbReference type="NCBI Taxonomy" id="4846"/>
    <lineage>
        <taxon>Eukaryota</taxon>
        <taxon>Fungi</taxon>
        <taxon>Fungi incertae sedis</taxon>
        <taxon>Mucoromycota</taxon>
        <taxon>Mucoromycotina</taxon>
        <taxon>Mucoromycetes</taxon>
        <taxon>Mucorales</taxon>
        <taxon>Mucorineae</taxon>
        <taxon>Rhizopodaceae</taxon>
        <taxon>Rhizopus</taxon>
    </lineage>
</organism>
<accession>A0A367KBI8</accession>
<dbReference type="InterPro" id="IPR003695">
    <property type="entry name" value="Ppx_GppA_N"/>
</dbReference>
<dbReference type="SUPFAM" id="SSF53067">
    <property type="entry name" value="Actin-like ATPase domain"/>
    <property type="match status" value="2"/>
</dbReference>
<dbReference type="FunFam" id="3.30.420.40:FF:000191">
    <property type="entry name" value="Retrograde regulation protein 2"/>
    <property type="match status" value="1"/>
</dbReference>
<proteinExistence type="predicted"/>
<protein>
    <submittedName>
        <fullName evidence="3">Uncharacterized protein</fullName>
    </submittedName>
</protein>
<dbReference type="InterPro" id="IPR050273">
    <property type="entry name" value="GppA/Ppx_hydrolase"/>
</dbReference>
<evidence type="ECO:0000313" key="3">
    <source>
        <dbReference type="EMBL" id="RCH99575.1"/>
    </source>
</evidence>
<gene>
    <name evidence="3" type="ORF">CU098_008065</name>
</gene>
<dbReference type="EMBL" id="PJQM01001935">
    <property type="protein sequence ID" value="RCH99575.1"/>
    <property type="molecule type" value="Genomic_DNA"/>
</dbReference>
<feature type="domain" description="RTG2 C-terminal" evidence="2">
    <location>
        <begin position="353"/>
        <end position="473"/>
    </location>
</feature>
<dbReference type="Pfam" id="PF23566">
    <property type="entry name" value="RTG2_C"/>
    <property type="match status" value="1"/>
</dbReference>
<dbReference type="Gene3D" id="3.30.420.40">
    <property type="match status" value="1"/>
</dbReference>
<reference evidence="3 4" key="1">
    <citation type="journal article" date="2018" name="G3 (Bethesda)">
        <title>Phylogenetic and Phylogenomic Definition of Rhizopus Species.</title>
        <authorList>
            <person name="Gryganskyi A.P."/>
            <person name="Golan J."/>
            <person name="Dolatabadi S."/>
            <person name="Mondo S."/>
            <person name="Robb S."/>
            <person name="Idnurm A."/>
            <person name="Muszewska A."/>
            <person name="Steczkiewicz K."/>
            <person name="Masonjones S."/>
            <person name="Liao H.L."/>
            <person name="Gajdeczka M.T."/>
            <person name="Anike F."/>
            <person name="Vuek A."/>
            <person name="Anishchenko I.M."/>
            <person name="Voigt K."/>
            <person name="de Hoog G.S."/>
            <person name="Smith M.E."/>
            <person name="Heitman J."/>
            <person name="Vilgalys R."/>
            <person name="Stajich J.E."/>
        </authorList>
    </citation>
    <scope>NUCLEOTIDE SEQUENCE [LARGE SCALE GENOMIC DNA]</scope>
    <source>
        <strain evidence="3 4">LSU 92-RS-03</strain>
    </source>
</reference>
<dbReference type="Gene3D" id="3.30.420.150">
    <property type="entry name" value="Exopolyphosphatase. Domain 2"/>
    <property type="match status" value="1"/>
</dbReference>
<name>A0A367KBI8_RHIST</name>